<dbReference type="InterPro" id="IPR047057">
    <property type="entry name" value="MerR_fam"/>
</dbReference>
<keyword evidence="1" id="KW-0678">Repressor</keyword>
<evidence type="ECO:0000256" key="2">
    <source>
        <dbReference type="ARBA" id="ARBA00023015"/>
    </source>
</evidence>
<gene>
    <name evidence="6" type="ORF">N478_00545</name>
</gene>
<dbReference type="PATRIC" id="fig|1365257.3.peg.113"/>
<organism evidence="6 7">
    <name type="scientific">Pseudoalteromonas luteoviolacea S4060-1</name>
    <dbReference type="NCBI Taxonomy" id="1365257"/>
    <lineage>
        <taxon>Bacteria</taxon>
        <taxon>Pseudomonadati</taxon>
        <taxon>Pseudomonadota</taxon>
        <taxon>Gammaproteobacteria</taxon>
        <taxon>Alteromonadales</taxon>
        <taxon>Pseudoalteromonadaceae</taxon>
        <taxon>Pseudoalteromonas</taxon>
    </lineage>
</organism>
<dbReference type="GO" id="GO:0003677">
    <property type="term" value="F:DNA binding"/>
    <property type="evidence" value="ECO:0007669"/>
    <property type="project" value="UniProtKB-KW"/>
</dbReference>
<evidence type="ECO:0000259" key="5">
    <source>
        <dbReference type="PROSITE" id="PS50937"/>
    </source>
</evidence>
<dbReference type="PROSITE" id="PS50937">
    <property type="entry name" value="HTH_MERR_2"/>
    <property type="match status" value="1"/>
</dbReference>
<comment type="caution">
    <text evidence="6">The sequence shown here is derived from an EMBL/GenBank/DDBJ whole genome shotgun (WGS) entry which is preliminary data.</text>
</comment>
<dbReference type="EMBL" id="AUXX01000001">
    <property type="protein sequence ID" value="KZN70425.1"/>
    <property type="molecule type" value="Genomic_DNA"/>
</dbReference>
<dbReference type="Proteomes" id="UP000076661">
    <property type="component" value="Unassembled WGS sequence"/>
</dbReference>
<dbReference type="GO" id="GO:0003700">
    <property type="term" value="F:DNA-binding transcription factor activity"/>
    <property type="evidence" value="ECO:0007669"/>
    <property type="project" value="InterPro"/>
</dbReference>
<accession>A0A167PDW4</accession>
<evidence type="ECO:0000256" key="1">
    <source>
        <dbReference type="ARBA" id="ARBA00022491"/>
    </source>
</evidence>
<keyword evidence="4" id="KW-0804">Transcription</keyword>
<name>A0A167PDW4_9GAMM</name>
<dbReference type="PANTHER" id="PTHR30204">
    <property type="entry name" value="REDOX-CYCLING DRUG-SENSING TRANSCRIPTIONAL ACTIVATOR SOXR"/>
    <property type="match status" value="1"/>
</dbReference>
<dbReference type="Gene3D" id="1.10.1660.10">
    <property type="match status" value="1"/>
</dbReference>
<feature type="domain" description="HTH merR-type" evidence="5">
    <location>
        <begin position="1"/>
        <end position="70"/>
    </location>
</feature>
<dbReference type="Pfam" id="PF13411">
    <property type="entry name" value="MerR_1"/>
    <property type="match status" value="1"/>
</dbReference>
<evidence type="ECO:0000256" key="4">
    <source>
        <dbReference type="ARBA" id="ARBA00023163"/>
    </source>
</evidence>
<evidence type="ECO:0000313" key="7">
    <source>
        <dbReference type="Proteomes" id="UP000076661"/>
    </source>
</evidence>
<dbReference type="AlphaFoldDB" id="A0A167PDW4"/>
<dbReference type="SMART" id="SM00422">
    <property type="entry name" value="HTH_MERR"/>
    <property type="match status" value="1"/>
</dbReference>
<evidence type="ECO:0000256" key="3">
    <source>
        <dbReference type="ARBA" id="ARBA00023125"/>
    </source>
</evidence>
<keyword evidence="2" id="KW-0805">Transcription regulation</keyword>
<sequence>MLTVTELARKCEISRTAVLYYEKVGLLMPSCRSDNGYRWYSEKEVNRLKSILAYRAFGMSISDIATLVSSESEQEQGALLKSQFHTLAREIQTLKKQQQAIVVMLQEPDLLEEKVVSKSRWVEIMTSLGFSENDMIEWHRNFERMKPEQHKAFLESLGISSTEINAIRARK</sequence>
<dbReference type="InterPro" id="IPR000551">
    <property type="entry name" value="MerR-type_HTH_dom"/>
</dbReference>
<dbReference type="RefSeq" id="WP_063379557.1">
    <property type="nucleotide sequence ID" value="NZ_AUXX01000001.1"/>
</dbReference>
<keyword evidence="3" id="KW-0238">DNA-binding</keyword>
<dbReference type="InterPro" id="IPR009061">
    <property type="entry name" value="DNA-bd_dom_put_sf"/>
</dbReference>
<proteinExistence type="predicted"/>
<dbReference type="PANTHER" id="PTHR30204:SF69">
    <property type="entry name" value="MERR-FAMILY TRANSCRIPTIONAL REGULATOR"/>
    <property type="match status" value="1"/>
</dbReference>
<evidence type="ECO:0000313" key="6">
    <source>
        <dbReference type="EMBL" id="KZN70425.1"/>
    </source>
</evidence>
<protein>
    <recommendedName>
        <fullName evidence="5">HTH merR-type domain-containing protein</fullName>
    </recommendedName>
</protein>
<dbReference type="SUPFAM" id="SSF46955">
    <property type="entry name" value="Putative DNA-binding domain"/>
    <property type="match status" value="1"/>
</dbReference>
<reference evidence="6 7" key="1">
    <citation type="submission" date="2013-07" db="EMBL/GenBank/DDBJ databases">
        <title>Comparative Genomic and Metabolomic Analysis of Twelve Strains of Pseudoalteromonas luteoviolacea.</title>
        <authorList>
            <person name="Vynne N.G."/>
            <person name="Mansson M."/>
            <person name="Gram L."/>
        </authorList>
    </citation>
    <scope>NUCLEOTIDE SEQUENCE [LARGE SCALE GENOMIC DNA]</scope>
    <source>
        <strain evidence="6 7">S4060-1</strain>
    </source>
</reference>